<organism evidence="1 2">
    <name type="scientific">Bacillus cereus</name>
    <dbReference type="NCBI Taxonomy" id="1396"/>
    <lineage>
        <taxon>Bacteria</taxon>
        <taxon>Bacillati</taxon>
        <taxon>Bacillota</taxon>
        <taxon>Bacilli</taxon>
        <taxon>Bacillales</taxon>
        <taxon>Bacillaceae</taxon>
        <taxon>Bacillus</taxon>
        <taxon>Bacillus cereus group</taxon>
    </lineage>
</organism>
<dbReference type="Proteomes" id="UP000076482">
    <property type="component" value="Unassembled WGS sequence"/>
</dbReference>
<dbReference type="PATRIC" id="fig|1396.535.peg.1807"/>
<dbReference type="InterPro" id="IPR016181">
    <property type="entry name" value="Acyl_CoA_acyltransferase"/>
</dbReference>
<dbReference type="AlphaFoldDB" id="A0A161T5F9"/>
<dbReference type="RefSeq" id="WP_063261231.1">
    <property type="nucleotide sequence ID" value="NZ_LJKE01000045.1"/>
</dbReference>
<name>A0A161T5F9_BACCE</name>
<dbReference type="EMBL" id="LJKE01000045">
    <property type="protein sequence ID" value="KZD66006.1"/>
    <property type="molecule type" value="Genomic_DNA"/>
</dbReference>
<evidence type="ECO:0000313" key="1">
    <source>
        <dbReference type="EMBL" id="KZD66006.1"/>
    </source>
</evidence>
<reference evidence="1 2" key="1">
    <citation type="submission" date="2015-09" db="EMBL/GenBank/DDBJ databases">
        <title>Bacillus cereus food isolates.</title>
        <authorList>
            <person name="Boekhorst J."/>
        </authorList>
    </citation>
    <scope>NUCLEOTIDE SEQUENCE [LARGE SCALE GENOMIC DNA]</scope>
    <source>
        <strain evidence="1 2">B4088</strain>
    </source>
</reference>
<proteinExistence type="predicted"/>
<protein>
    <recommendedName>
        <fullName evidence="3">N-acetyltransferase domain-containing protein</fullName>
    </recommendedName>
</protein>
<gene>
    <name evidence="1" type="ORF">B4088_2763</name>
</gene>
<dbReference type="Gene3D" id="3.40.630.30">
    <property type="match status" value="1"/>
</dbReference>
<dbReference type="SUPFAM" id="SSF55729">
    <property type="entry name" value="Acyl-CoA N-acyltransferases (Nat)"/>
    <property type="match status" value="1"/>
</dbReference>
<evidence type="ECO:0000313" key="2">
    <source>
        <dbReference type="Proteomes" id="UP000076482"/>
    </source>
</evidence>
<sequence>MINVAANTNTSALEIVGLEGQEYELRINGREIGFAYLYVEETEIYIENVEISQNYTGCGYGRQFVEILKSLPNIERITGESVYTAIDFWIKFGAVFSQKEFDEYIDSTEEIEDNISPLVPFVIEI</sequence>
<comment type="caution">
    <text evidence="1">The sequence shown here is derived from an EMBL/GenBank/DDBJ whole genome shotgun (WGS) entry which is preliminary data.</text>
</comment>
<accession>A0A161T5F9</accession>
<evidence type="ECO:0008006" key="3">
    <source>
        <dbReference type="Google" id="ProtNLM"/>
    </source>
</evidence>